<gene>
    <name evidence="1" type="ORF">ACFOND_02665</name>
</gene>
<reference evidence="2" key="1">
    <citation type="journal article" date="2019" name="Int. J. Syst. Evol. Microbiol.">
        <title>The Global Catalogue of Microorganisms (GCM) 10K type strain sequencing project: providing services to taxonomists for standard genome sequencing and annotation.</title>
        <authorList>
            <consortium name="The Broad Institute Genomics Platform"/>
            <consortium name="The Broad Institute Genome Sequencing Center for Infectious Disease"/>
            <person name="Wu L."/>
            <person name="Ma J."/>
        </authorList>
    </citation>
    <scope>NUCLEOTIDE SEQUENCE [LARGE SCALE GENOMIC DNA]</scope>
    <source>
        <strain evidence="2">CECT 8288</strain>
    </source>
</reference>
<protein>
    <submittedName>
        <fullName evidence="1">DUF2789 domain-containing protein</fullName>
    </submittedName>
</protein>
<dbReference type="Proteomes" id="UP001595710">
    <property type="component" value="Unassembled WGS sequence"/>
</dbReference>
<organism evidence="1 2">
    <name type="scientific">Reinekea marina</name>
    <dbReference type="NCBI Taxonomy" id="1310421"/>
    <lineage>
        <taxon>Bacteria</taxon>
        <taxon>Pseudomonadati</taxon>
        <taxon>Pseudomonadota</taxon>
        <taxon>Gammaproteobacteria</taxon>
        <taxon>Oceanospirillales</taxon>
        <taxon>Saccharospirillaceae</taxon>
        <taxon>Reinekea</taxon>
    </lineage>
</organism>
<dbReference type="Gene3D" id="1.10.10.1130">
    <property type="entry name" value="Uncharacterised protein PF10982, DUF2789"/>
    <property type="match status" value="1"/>
</dbReference>
<dbReference type="RefSeq" id="WP_290281848.1">
    <property type="nucleotide sequence ID" value="NZ_JAUFQI010000001.1"/>
</dbReference>
<dbReference type="Pfam" id="PF10982">
    <property type="entry name" value="DUF2789"/>
    <property type="match status" value="1"/>
</dbReference>
<evidence type="ECO:0000313" key="1">
    <source>
        <dbReference type="EMBL" id="MFC3700527.1"/>
    </source>
</evidence>
<evidence type="ECO:0000313" key="2">
    <source>
        <dbReference type="Proteomes" id="UP001595710"/>
    </source>
</evidence>
<dbReference type="InterPro" id="IPR021250">
    <property type="entry name" value="DUF2789"/>
</dbReference>
<name>A0ABV7WN55_9GAMM</name>
<keyword evidence="2" id="KW-1185">Reference proteome</keyword>
<dbReference type="InterPro" id="IPR038086">
    <property type="entry name" value="DUF2789_sf"/>
</dbReference>
<proteinExistence type="predicted"/>
<sequence>MDTTDHSHMASLFEQLGLSASNEDIERFVSTHRLDAGVAIEKAPFWKPNQASFLKESINEDSDWAELVDQLAVLLRA</sequence>
<comment type="caution">
    <text evidence="1">The sequence shown here is derived from an EMBL/GenBank/DDBJ whole genome shotgun (WGS) entry which is preliminary data.</text>
</comment>
<accession>A0ABV7WN55</accession>
<dbReference type="EMBL" id="JBHRYN010000005">
    <property type="protein sequence ID" value="MFC3700527.1"/>
    <property type="molecule type" value="Genomic_DNA"/>
</dbReference>